<dbReference type="OrthoDB" id="9797415at2"/>
<dbReference type="AlphaFoldDB" id="B3EK66"/>
<dbReference type="HOGENOM" id="CLU_106706_0_0_10"/>
<dbReference type="GO" id="GO:0008967">
    <property type="term" value="F:phosphoglycolate phosphatase activity"/>
    <property type="evidence" value="ECO:0007669"/>
    <property type="project" value="TreeGrafter"/>
</dbReference>
<dbReference type="PRINTS" id="PR00413">
    <property type="entry name" value="HADHALOGNASE"/>
</dbReference>
<gene>
    <name evidence="1" type="ordered locus">Cphamn1_1570</name>
</gene>
<dbReference type="InterPro" id="IPR006439">
    <property type="entry name" value="HAD-SF_hydro_IA"/>
</dbReference>
<keyword evidence="1" id="KW-0378">Hydrolase</keyword>
<dbReference type="InterPro" id="IPR023214">
    <property type="entry name" value="HAD_sf"/>
</dbReference>
<proteinExistence type="predicted"/>
<dbReference type="Gene3D" id="3.40.50.1000">
    <property type="entry name" value="HAD superfamily/HAD-like"/>
    <property type="match status" value="1"/>
</dbReference>
<dbReference type="SUPFAM" id="SSF56784">
    <property type="entry name" value="HAD-like"/>
    <property type="match status" value="1"/>
</dbReference>
<dbReference type="InterPro" id="IPR050155">
    <property type="entry name" value="HAD-like_hydrolase_sf"/>
</dbReference>
<protein>
    <submittedName>
        <fullName evidence="1">HAD-superfamily hydrolase, subfamily IA, variant 3</fullName>
    </submittedName>
</protein>
<dbReference type="GO" id="GO:0006281">
    <property type="term" value="P:DNA repair"/>
    <property type="evidence" value="ECO:0007669"/>
    <property type="project" value="TreeGrafter"/>
</dbReference>
<dbReference type="PANTHER" id="PTHR43434">
    <property type="entry name" value="PHOSPHOGLYCOLATE PHOSPHATASE"/>
    <property type="match status" value="1"/>
</dbReference>
<dbReference type="SFLD" id="SFLDG01129">
    <property type="entry name" value="C1.5:_HAD__Beta-PGM__Phosphata"/>
    <property type="match status" value="1"/>
</dbReference>
<dbReference type="SFLD" id="SFLDS00003">
    <property type="entry name" value="Haloacid_Dehalogenase"/>
    <property type="match status" value="1"/>
</dbReference>
<dbReference type="KEGG" id="cpb:Cphamn1_1570"/>
<dbReference type="NCBIfam" id="NF011564">
    <property type="entry name" value="PRK14988.1"/>
    <property type="match status" value="1"/>
</dbReference>
<dbReference type="NCBIfam" id="TIGR01509">
    <property type="entry name" value="HAD-SF-IA-v3"/>
    <property type="match status" value="1"/>
</dbReference>
<organism evidence="1">
    <name type="scientific">Chlorobium phaeobacteroides (strain BS1)</name>
    <dbReference type="NCBI Taxonomy" id="331678"/>
    <lineage>
        <taxon>Bacteria</taxon>
        <taxon>Pseudomonadati</taxon>
        <taxon>Chlorobiota</taxon>
        <taxon>Chlorobiia</taxon>
        <taxon>Chlorobiales</taxon>
        <taxon>Chlorobiaceae</taxon>
        <taxon>Chlorobium/Pelodictyon group</taxon>
        <taxon>Chlorobium</taxon>
    </lineage>
</organism>
<accession>B3EK66</accession>
<evidence type="ECO:0000313" key="1">
    <source>
        <dbReference type="EMBL" id="ACE04493.1"/>
    </source>
</evidence>
<dbReference type="EMBL" id="CP001101">
    <property type="protein sequence ID" value="ACE04493.1"/>
    <property type="molecule type" value="Genomic_DNA"/>
</dbReference>
<dbReference type="eggNOG" id="COG1011">
    <property type="taxonomic scope" value="Bacteria"/>
</dbReference>
<dbReference type="GO" id="GO:0005829">
    <property type="term" value="C:cytosol"/>
    <property type="evidence" value="ECO:0007669"/>
    <property type="project" value="TreeGrafter"/>
</dbReference>
<reference evidence="1" key="1">
    <citation type="submission" date="2008-06" db="EMBL/GenBank/DDBJ databases">
        <title>Complete sequence of Chlorobium phaeobacteroides BS1.</title>
        <authorList>
            <consortium name="US DOE Joint Genome Institute"/>
            <person name="Lucas S."/>
            <person name="Copeland A."/>
            <person name="Lapidus A."/>
            <person name="Glavina del Rio T."/>
            <person name="Dalin E."/>
            <person name="Tice H."/>
            <person name="Bruce D."/>
            <person name="Goodwin L."/>
            <person name="Pitluck S."/>
            <person name="Schmutz J."/>
            <person name="Larimer F."/>
            <person name="Land M."/>
            <person name="Hauser L."/>
            <person name="Kyrpides N."/>
            <person name="Ovchinnikova G."/>
            <person name="Li T."/>
            <person name="Liu Z."/>
            <person name="Zhao F."/>
            <person name="Overmann J."/>
            <person name="Bryant D.A."/>
            <person name="Richardson P."/>
        </authorList>
    </citation>
    <scope>NUCLEOTIDE SEQUENCE [LARGE SCALE GENOMIC DNA]</scope>
    <source>
        <strain evidence="1">BS1</strain>
    </source>
</reference>
<sequence length="223" mass="26418">MTHTPIPMQEITHILLDMDGTLLDLYFDDYFWGQHVPEKYAEKHNLSLGGARETLFAKYKSHEKTLNWCDIDFWSRELHLDIPALKEQIRHLIDVHPHVIEFLELMRKQDKKIFLLTNAHFKTVDIKFRKTQIGEHFDEVLSSFHVGHPKEDIEFWHKAENALGFDKEHSLFIDDTEDVLKTAREFGIQHLLFKAKASSKSDPKKTEHFPVIHDFRELMEENC</sequence>
<dbReference type="PANTHER" id="PTHR43434:SF3">
    <property type="entry name" value="GMP_IMP NUCLEOTIDASE YRFG"/>
    <property type="match status" value="1"/>
</dbReference>
<dbReference type="STRING" id="331678.Cphamn1_1570"/>
<name>B3EK66_CHLPB</name>
<dbReference type="Pfam" id="PF00702">
    <property type="entry name" value="Hydrolase"/>
    <property type="match status" value="1"/>
</dbReference>
<dbReference type="InterPro" id="IPR036412">
    <property type="entry name" value="HAD-like_sf"/>
</dbReference>